<evidence type="ECO:0008006" key="3">
    <source>
        <dbReference type="Google" id="ProtNLM"/>
    </source>
</evidence>
<sequence>MLTEVWTGELIKQLRSADKGTFLDGIPDYSRYANNDVIHMINVGGDPKVLTNNTTYPLQITVITDTDAVFKLDKFQTEATPITDDELYALSYDKMASVKERHGLAILEAKLKKAIHALAPASNTATTPVIKTTGEVEDGGATGRKRLTRHDIIEMKKRFDLMSVPTEGRRLVLCPEHIADLLEMDQKFAEQYYNYASGRISMLYGFEVYEYVAGPVYNLTGAKQALGTAPVVGSIYQASVAFHTSRVFKATGSTTFYYSEAKNDPQYQRSLVNYRHYFVVLPKKVEAIGAIISDKK</sequence>
<protein>
    <recommendedName>
        <fullName evidence="3">Major capsid protein</fullName>
    </recommendedName>
</protein>
<evidence type="ECO:0000313" key="2">
    <source>
        <dbReference type="Proteomes" id="UP000018872"/>
    </source>
</evidence>
<evidence type="ECO:0000313" key="1">
    <source>
        <dbReference type="EMBL" id="ETK04680.1"/>
    </source>
</evidence>
<name>W2CC43_9BACT</name>
<proteinExistence type="predicted"/>
<comment type="caution">
    <text evidence="1">The sequence shown here is derived from an EMBL/GenBank/DDBJ whole genome shotgun (WGS) entry which is preliminary data.</text>
</comment>
<dbReference type="EMBL" id="AYYC01000620">
    <property type="protein sequence ID" value="ETK04680.1"/>
    <property type="molecule type" value="Genomic_DNA"/>
</dbReference>
<dbReference type="Proteomes" id="UP000018872">
    <property type="component" value="Unassembled WGS sequence"/>
</dbReference>
<dbReference type="PATRIC" id="fig|1410950.3.peg.988"/>
<gene>
    <name evidence="1" type="ORF">T229_07345</name>
</gene>
<dbReference type="AlphaFoldDB" id="W2CC43"/>
<dbReference type="Pfam" id="PF25209">
    <property type="entry name" value="Phage_capsid_4"/>
    <property type="match status" value="1"/>
</dbReference>
<accession>W2CC43</accession>
<organism evidence="1 2">
    <name type="scientific">Tannerella sp. oral taxon BU063 isolate Cell 5</name>
    <dbReference type="NCBI Taxonomy" id="1410950"/>
    <lineage>
        <taxon>Bacteria</taxon>
        <taxon>Pseudomonadati</taxon>
        <taxon>Bacteroidota</taxon>
        <taxon>Bacteroidia</taxon>
        <taxon>Bacteroidales</taxon>
        <taxon>Tannerellaceae</taxon>
        <taxon>Tannerella</taxon>
    </lineage>
</organism>
<reference evidence="1 2" key="1">
    <citation type="submission" date="2013-11" db="EMBL/GenBank/DDBJ databases">
        <title>Single cell genomics of uncultured Tannerella BU063 (oral taxon 286).</title>
        <authorList>
            <person name="Beall C.J."/>
            <person name="Campbell A.G."/>
            <person name="Griffen A.L."/>
            <person name="Podar M."/>
            <person name="Leys E.J."/>
        </authorList>
    </citation>
    <scope>NUCLEOTIDE SEQUENCE [LARGE SCALE GENOMIC DNA]</scope>
    <source>
        <strain evidence="1">Cell 5</strain>
    </source>
</reference>